<evidence type="ECO:0000256" key="5">
    <source>
        <dbReference type="ARBA" id="ARBA00022723"/>
    </source>
</evidence>
<feature type="domain" description="Calcineurin-like phosphoesterase" evidence="11">
    <location>
        <begin position="1"/>
        <end position="203"/>
    </location>
</feature>
<evidence type="ECO:0000256" key="9">
    <source>
        <dbReference type="ARBA" id="ARBA00023211"/>
    </source>
</evidence>
<sequence length="242" mass="27388">MTSWFIADLHLDASRPRVTQLLITFLQQVKGQADALYILGDLFEYWVGDDALDSVHAAHFLPAITRLREVSDSGVALYFMHGNRDFLVGERFAESTGCTLLPEQCLIDLYGTPTLLLHGDTLCTDDVDYQQVRKLFRNPQWQQQFLALPLDERIRQAEAMRMQSRISMQGKAETILDVNQQAVNTALRCMGVSCMIHGHTHRPAVHEFVLDGALMQRVVLGDWHEDKGSFLQVGVGQMKLEC</sequence>
<dbReference type="Proteomes" id="UP001236657">
    <property type="component" value="Chromosome"/>
</dbReference>
<feature type="binding site" evidence="10">
    <location>
        <begin position="83"/>
        <end position="84"/>
    </location>
    <ligand>
        <name>substrate</name>
    </ligand>
</feature>
<keyword evidence="4 10" id="KW-0441">Lipid A biosynthesis</keyword>
<feature type="binding site" evidence="10">
    <location>
        <position position="171"/>
    </location>
    <ligand>
        <name>substrate</name>
    </ligand>
</feature>
<feature type="binding site" evidence="10">
    <location>
        <position position="41"/>
    </location>
    <ligand>
        <name>Mn(2+)</name>
        <dbReference type="ChEBI" id="CHEBI:29035"/>
        <label>1</label>
    </ligand>
</feature>
<keyword evidence="7 10" id="KW-0443">Lipid metabolism</keyword>
<evidence type="ECO:0000256" key="10">
    <source>
        <dbReference type="HAMAP-Rule" id="MF_00575"/>
    </source>
</evidence>
<evidence type="ECO:0000256" key="3">
    <source>
        <dbReference type="ARBA" id="ARBA00022519"/>
    </source>
</evidence>
<evidence type="ECO:0000313" key="13">
    <source>
        <dbReference type="Proteomes" id="UP001236657"/>
    </source>
</evidence>
<evidence type="ECO:0000256" key="1">
    <source>
        <dbReference type="ARBA" id="ARBA00022475"/>
    </source>
</evidence>
<dbReference type="GO" id="GO:0016787">
    <property type="term" value="F:hydrolase activity"/>
    <property type="evidence" value="ECO:0007669"/>
    <property type="project" value="UniProtKB-KW"/>
</dbReference>
<feature type="binding site" evidence="10">
    <location>
        <position position="41"/>
    </location>
    <ligand>
        <name>Mn(2+)</name>
        <dbReference type="ChEBI" id="CHEBI:29035"/>
        <label>2</label>
    </ligand>
</feature>
<keyword evidence="6 10" id="KW-0378">Hydrolase</keyword>
<evidence type="ECO:0000256" key="6">
    <source>
        <dbReference type="ARBA" id="ARBA00022801"/>
    </source>
</evidence>
<evidence type="ECO:0000256" key="8">
    <source>
        <dbReference type="ARBA" id="ARBA00023136"/>
    </source>
</evidence>
<keyword evidence="9 10" id="KW-0464">Manganese</keyword>
<gene>
    <name evidence="10" type="primary">lpxH</name>
    <name evidence="12" type="ORF">RCF98_14795</name>
</gene>
<feature type="binding site" evidence="10">
    <location>
        <position position="164"/>
    </location>
    <ligand>
        <name>substrate</name>
    </ligand>
</feature>
<dbReference type="EMBL" id="CP133218">
    <property type="protein sequence ID" value="WML90225.1"/>
    <property type="molecule type" value="Genomic_DNA"/>
</dbReference>
<reference evidence="12 13" key="1">
    <citation type="submission" date="2023-08" db="EMBL/GenBank/DDBJ databases">
        <title>New molecular markers tilS and rpoB for phylogenetic and monitoring studies of the genus Thiothrix biodiversity.</title>
        <authorList>
            <person name="Ravin N.V."/>
            <person name="Smolyakov D."/>
            <person name="Markov N.D."/>
            <person name="Beletsky A.V."/>
            <person name="Mardanov A.V."/>
            <person name="Rudenko T.S."/>
            <person name="Grabovich M.Y."/>
        </authorList>
    </citation>
    <scope>NUCLEOTIDE SEQUENCE [LARGE SCALE GENOMIC DNA]</scope>
    <source>
        <strain evidence="12 13">MK1</strain>
    </source>
</reference>
<feature type="binding site" evidence="10">
    <location>
        <position position="83"/>
    </location>
    <ligand>
        <name>Mn(2+)</name>
        <dbReference type="ChEBI" id="CHEBI:29035"/>
        <label>2</label>
    </ligand>
</feature>
<feature type="binding site" evidence="10">
    <location>
        <position position="10"/>
    </location>
    <ligand>
        <name>Mn(2+)</name>
        <dbReference type="ChEBI" id="CHEBI:29035"/>
        <label>1</label>
    </ligand>
</feature>
<comment type="pathway">
    <text evidence="10">Glycolipid biosynthesis; lipid IV(A) biosynthesis; lipid IV(A) from (3R)-3-hydroxytetradecanoyl-[acyl-carrier-protein] and UDP-N-acetyl-alpha-D-glucosamine: step 4/6.</text>
</comment>
<dbReference type="PANTHER" id="PTHR34990:SF1">
    <property type="entry name" value="UDP-2,3-DIACYLGLUCOSAMINE HYDROLASE"/>
    <property type="match status" value="1"/>
</dbReference>
<evidence type="ECO:0000256" key="2">
    <source>
        <dbReference type="ARBA" id="ARBA00022516"/>
    </source>
</evidence>
<feature type="binding site" evidence="10">
    <location>
        <position position="201"/>
    </location>
    <ligand>
        <name>Mn(2+)</name>
        <dbReference type="ChEBI" id="CHEBI:29035"/>
        <label>1</label>
    </ligand>
</feature>
<dbReference type="EC" id="3.6.1.54" evidence="10"/>
<dbReference type="PANTHER" id="PTHR34990">
    <property type="entry name" value="UDP-2,3-DIACYLGLUCOSAMINE HYDROLASE-RELATED"/>
    <property type="match status" value="1"/>
</dbReference>
<comment type="subcellular location">
    <subcellularLocation>
        <location evidence="10">Cell inner membrane</location>
        <topology evidence="10">Peripheral membrane protein</topology>
        <orientation evidence="10">Cytoplasmic side</orientation>
    </subcellularLocation>
</comment>
<comment type="caution">
    <text evidence="10">Lacks conserved residue(s) required for the propagation of feature annotation.</text>
</comment>
<dbReference type="CDD" id="cd07398">
    <property type="entry name" value="MPP_YbbF-LpxH"/>
    <property type="match status" value="1"/>
</dbReference>
<dbReference type="InterPro" id="IPR010138">
    <property type="entry name" value="UDP-diacylglucosamine_Hdrlase"/>
</dbReference>
<feature type="binding site" evidence="10">
    <location>
        <position position="199"/>
    </location>
    <ligand>
        <name>substrate</name>
    </ligand>
</feature>
<feature type="binding site" evidence="10">
    <location>
        <position position="126"/>
    </location>
    <ligand>
        <name>substrate</name>
    </ligand>
</feature>
<keyword evidence="13" id="KW-1185">Reference proteome</keyword>
<keyword evidence="3 10" id="KW-0997">Cell inner membrane</keyword>
<dbReference type="InterPro" id="IPR043461">
    <property type="entry name" value="LpxH-like"/>
</dbReference>
<proteinExistence type="inferred from homology"/>
<dbReference type="InterPro" id="IPR004843">
    <property type="entry name" value="Calcineurin-like_PHP"/>
</dbReference>
<keyword evidence="8 10" id="KW-0472">Membrane</keyword>
<dbReference type="Pfam" id="PF00149">
    <property type="entry name" value="Metallophos"/>
    <property type="match status" value="1"/>
</dbReference>
<evidence type="ECO:0000256" key="7">
    <source>
        <dbReference type="ARBA" id="ARBA00023098"/>
    </source>
</evidence>
<dbReference type="SUPFAM" id="SSF56300">
    <property type="entry name" value="Metallo-dependent phosphatases"/>
    <property type="match status" value="1"/>
</dbReference>
<evidence type="ECO:0000259" key="11">
    <source>
        <dbReference type="Pfam" id="PF00149"/>
    </source>
</evidence>
<feature type="binding site" evidence="10">
    <location>
        <position position="118"/>
    </location>
    <ligand>
        <name>Mn(2+)</name>
        <dbReference type="ChEBI" id="CHEBI:29035"/>
        <label>2</label>
    </ligand>
</feature>
<evidence type="ECO:0000256" key="4">
    <source>
        <dbReference type="ARBA" id="ARBA00022556"/>
    </source>
</evidence>
<keyword evidence="5 10" id="KW-0479">Metal-binding</keyword>
<comment type="catalytic activity">
    <reaction evidence="10">
        <text>UDP-2-N,3-O-bis[(3R)-3-hydroxytetradecanoyl]-alpha-D-glucosamine + H2O = 2-N,3-O-bis[(3R)-3-hydroxytetradecanoyl]-alpha-D-glucosaminyl 1-phosphate + UMP + 2 H(+)</text>
        <dbReference type="Rhea" id="RHEA:25213"/>
        <dbReference type="ChEBI" id="CHEBI:15377"/>
        <dbReference type="ChEBI" id="CHEBI:15378"/>
        <dbReference type="ChEBI" id="CHEBI:57865"/>
        <dbReference type="ChEBI" id="CHEBI:57957"/>
        <dbReference type="ChEBI" id="CHEBI:78847"/>
        <dbReference type="EC" id="3.6.1.54"/>
    </reaction>
</comment>
<dbReference type="RefSeq" id="WP_308894639.1">
    <property type="nucleotide sequence ID" value="NZ_CP133218.1"/>
</dbReference>
<organism evidence="12 13">
    <name type="scientific">Thiothrix lacustris</name>
    <dbReference type="NCBI Taxonomy" id="525917"/>
    <lineage>
        <taxon>Bacteria</taxon>
        <taxon>Pseudomonadati</taxon>
        <taxon>Pseudomonadota</taxon>
        <taxon>Gammaproteobacteria</taxon>
        <taxon>Thiotrichales</taxon>
        <taxon>Thiotrichaceae</taxon>
        <taxon>Thiothrix</taxon>
    </lineage>
</organism>
<comment type="function">
    <text evidence="10">Hydrolyzes the pyrophosphate bond of UDP-2,3-diacylglucosamine to yield 2,3-diacylglucosamine 1-phosphate (lipid X) and UMP by catalyzing the attack of water at the alpha-P atom. Involved in the biosynthesis of lipid A, a phosphorylated glycolipid that anchors the lipopolysaccharide to the outer membrane of the cell.</text>
</comment>
<comment type="cofactor">
    <cofactor evidence="10">
        <name>Mn(2+)</name>
        <dbReference type="ChEBI" id="CHEBI:29035"/>
    </cofactor>
    <text evidence="10">Binds 2 Mn(2+) ions per subunit in a binuclear metal center.</text>
</comment>
<name>A0ABY9MPV9_9GAMM</name>
<keyword evidence="1 10" id="KW-1003">Cell membrane</keyword>
<feature type="binding site" evidence="10">
    <location>
        <position position="199"/>
    </location>
    <ligand>
        <name>Mn(2+)</name>
        <dbReference type="ChEBI" id="CHEBI:29035"/>
        <label>2</label>
    </ligand>
</feature>
<dbReference type="Gene3D" id="3.60.21.10">
    <property type="match status" value="1"/>
</dbReference>
<dbReference type="HAMAP" id="MF_00575">
    <property type="entry name" value="LpxH"/>
    <property type="match status" value="1"/>
</dbReference>
<protein>
    <recommendedName>
        <fullName evidence="10">UDP-2,3-diacylglucosamine hydrolase</fullName>
        <ecNumber evidence="10">3.6.1.54</ecNumber>
    </recommendedName>
    <alternativeName>
        <fullName evidence="10">UDP-2,3-diacylglucosamine diphosphatase</fullName>
    </alternativeName>
</protein>
<keyword evidence="2 10" id="KW-0444">Lipid biosynthesis</keyword>
<comment type="similarity">
    <text evidence="10">Belongs to the LpxH family.</text>
</comment>
<dbReference type="NCBIfam" id="NF003743">
    <property type="entry name" value="PRK05340.1"/>
    <property type="match status" value="1"/>
</dbReference>
<dbReference type="NCBIfam" id="TIGR01854">
    <property type="entry name" value="lipid_A_lpxH"/>
    <property type="match status" value="1"/>
</dbReference>
<accession>A0ABY9MPV9</accession>
<dbReference type="InterPro" id="IPR029052">
    <property type="entry name" value="Metallo-depent_PP-like"/>
</dbReference>
<evidence type="ECO:0000313" key="12">
    <source>
        <dbReference type="EMBL" id="WML90225.1"/>
    </source>
</evidence>
<feature type="binding site" evidence="10">
    <location>
        <position position="8"/>
    </location>
    <ligand>
        <name>Mn(2+)</name>
        <dbReference type="ChEBI" id="CHEBI:29035"/>
        <label>1</label>
    </ligand>
</feature>